<organism evidence="7 8">
    <name type="scientific">Actinocrispum wychmicini</name>
    <dbReference type="NCBI Taxonomy" id="1213861"/>
    <lineage>
        <taxon>Bacteria</taxon>
        <taxon>Bacillati</taxon>
        <taxon>Actinomycetota</taxon>
        <taxon>Actinomycetes</taxon>
        <taxon>Pseudonocardiales</taxon>
        <taxon>Pseudonocardiaceae</taxon>
        <taxon>Actinocrispum</taxon>
    </lineage>
</organism>
<evidence type="ECO:0000313" key="8">
    <source>
        <dbReference type="Proteomes" id="UP000295680"/>
    </source>
</evidence>
<dbReference type="AlphaFoldDB" id="A0A4V2S568"/>
<sequence>MFRKYHRGRGLCHPGFVGDGGGQHDGAVSQSSRTGRPPLTNREQILTAARRLVDRDGWAKLTIRRLAAELGVGATTLYHHVRDKEDLLIQLLNYYADQMPRPDLPADPRDRIIVAATAIHDPMAAWPQLAEVLTADDLLGEAALWMVDAIVGGAMDCGCTPEQAVDLYRNVWYYTIGEILVRAHSARRRTDERPTHRDTVFSALDESRLPHLAAVADRWPALTSRDTYPQGLRAFVDGLLAQVRETAMKPS</sequence>
<dbReference type="Gene3D" id="1.10.357.10">
    <property type="entry name" value="Tetracycline Repressor, domain 2"/>
    <property type="match status" value="1"/>
</dbReference>
<dbReference type="PRINTS" id="PR00455">
    <property type="entry name" value="HTHTETR"/>
</dbReference>
<dbReference type="EMBL" id="SLWS01000013">
    <property type="protein sequence ID" value="TCO50890.1"/>
    <property type="molecule type" value="Genomic_DNA"/>
</dbReference>
<dbReference type="InterPro" id="IPR009057">
    <property type="entry name" value="Homeodomain-like_sf"/>
</dbReference>
<evidence type="ECO:0000256" key="3">
    <source>
        <dbReference type="ARBA" id="ARBA00023163"/>
    </source>
</evidence>
<dbReference type="Gene3D" id="1.10.10.60">
    <property type="entry name" value="Homeodomain-like"/>
    <property type="match status" value="1"/>
</dbReference>
<dbReference type="PANTHER" id="PTHR30055:SF151">
    <property type="entry name" value="TRANSCRIPTIONAL REGULATORY PROTEIN"/>
    <property type="match status" value="1"/>
</dbReference>
<feature type="region of interest" description="Disordered" evidence="5">
    <location>
        <begin position="13"/>
        <end position="41"/>
    </location>
</feature>
<evidence type="ECO:0000259" key="6">
    <source>
        <dbReference type="PROSITE" id="PS50977"/>
    </source>
</evidence>
<dbReference type="Proteomes" id="UP000295680">
    <property type="component" value="Unassembled WGS sequence"/>
</dbReference>
<evidence type="ECO:0000256" key="5">
    <source>
        <dbReference type="SAM" id="MobiDB-lite"/>
    </source>
</evidence>
<reference evidence="7 8" key="1">
    <citation type="submission" date="2019-03" db="EMBL/GenBank/DDBJ databases">
        <title>Genomic Encyclopedia of Type Strains, Phase IV (KMG-IV): sequencing the most valuable type-strain genomes for metagenomic binning, comparative biology and taxonomic classification.</title>
        <authorList>
            <person name="Goeker M."/>
        </authorList>
    </citation>
    <scope>NUCLEOTIDE SEQUENCE [LARGE SCALE GENOMIC DNA]</scope>
    <source>
        <strain evidence="7 8">DSM 45934</strain>
    </source>
</reference>
<protein>
    <submittedName>
        <fullName evidence="7">TetR family transcriptional regulator</fullName>
    </submittedName>
</protein>
<dbReference type="PANTHER" id="PTHR30055">
    <property type="entry name" value="HTH-TYPE TRANSCRIPTIONAL REGULATOR RUTR"/>
    <property type="match status" value="1"/>
</dbReference>
<proteinExistence type="predicted"/>
<name>A0A4V2S568_9PSEU</name>
<dbReference type="InterPro" id="IPR001647">
    <property type="entry name" value="HTH_TetR"/>
</dbReference>
<dbReference type="PROSITE" id="PS50977">
    <property type="entry name" value="HTH_TETR_2"/>
    <property type="match status" value="1"/>
</dbReference>
<keyword evidence="8" id="KW-1185">Reference proteome</keyword>
<evidence type="ECO:0000313" key="7">
    <source>
        <dbReference type="EMBL" id="TCO50890.1"/>
    </source>
</evidence>
<dbReference type="SUPFAM" id="SSF48498">
    <property type="entry name" value="Tetracyclin repressor-like, C-terminal domain"/>
    <property type="match status" value="1"/>
</dbReference>
<dbReference type="RefSeq" id="WP_132124826.1">
    <property type="nucleotide sequence ID" value="NZ_SLWS01000013.1"/>
</dbReference>
<feature type="domain" description="HTH tetR-type" evidence="6">
    <location>
        <begin position="39"/>
        <end position="99"/>
    </location>
</feature>
<dbReference type="OrthoDB" id="3358037at2"/>
<dbReference type="Pfam" id="PF02909">
    <property type="entry name" value="TetR_C_1"/>
    <property type="match status" value="1"/>
</dbReference>
<dbReference type="SUPFAM" id="SSF46689">
    <property type="entry name" value="Homeodomain-like"/>
    <property type="match status" value="1"/>
</dbReference>
<comment type="caution">
    <text evidence="7">The sequence shown here is derived from an EMBL/GenBank/DDBJ whole genome shotgun (WGS) entry which is preliminary data.</text>
</comment>
<gene>
    <name evidence="7" type="ORF">EV192_113273</name>
</gene>
<keyword evidence="2 4" id="KW-0238">DNA-binding</keyword>
<keyword evidence="3" id="KW-0804">Transcription</keyword>
<keyword evidence="1" id="KW-0805">Transcription regulation</keyword>
<dbReference type="InterPro" id="IPR050109">
    <property type="entry name" value="HTH-type_TetR-like_transc_reg"/>
</dbReference>
<dbReference type="InterPro" id="IPR004111">
    <property type="entry name" value="Repressor_TetR_C"/>
</dbReference>
<dbReference type="GO" id="GO:0000976">
    <property type="term" value="F:transcription cis-regulatory region binding"/>
    <property type="evidence" value="ECO:0007669"/>
    <property type="project" value="TreeGrafter"/>
</dbReference>
<feature type="DNA-binding region" description="H-T-H motif" evidence="4">
    <location>
        <begin position="62"/>
        <end position="81"/>
    </location>
</feature>
<dbReference type="Pfam" id="PF00440">
    <property type="entry name" value="TetR_N"/>
    <property type="match status" value="1"/>
</dbReference>
<dbReference type="InterPro" id="IPR036271">
    <property type="entry name" value="Tet_transcr_reg_TetR-rel_C_sf"/>
</dbReference>
<dbReference type="GO" id="GO:0045892">
    <property type="term" value="P:negative regulation of DNA-templated transcription"/>
    <property type="evidence" value="ECO:0007669"/>
    <property type="project" value="InterPro"/>
</dbReference>
<accession>A0A4V2S568</accession>
<evidence type="ECO:0000256" key="2">
    <source>
        <dbReference type="ARBA" id="ARBA00023125"/>
    </source>
</evidence>
<evidence type="ECO:0000256" key="1">
    <source>
        <dbReference type="ARBA" id="ARBA00023015"/>
    </source>
</evidence>
<dbReference type="GO" id="GO:0003700">
    <property type="term" value="F:DNA-binding transcription factor activity"/>
    <property type="evidence" value="ECO:0007669"/>
    <property type="project" value="TreeGrafter"/>
</dbReference>
<evidence type="ECO:0000256" key="4">
    <source>
        <dbReference type="PROSITE-ProRule" id="PRU00335"/>
    </source>
</evidence>